<dbReference type="Pfam" id="PF00185">
    <property type="entry name" value="OTCace"/>
    <property type="match status" value="1"/>
</dbReference>
<evidence type="ECO:0000313" key="10">
    <source>
        <dbReference type="Proteomes" id="UP000178427"/>
    </source>
</evidence>
<dbReference type="SUPFAM" id="SSF53671">
    <property type="entry name" value="Aspartate/ornithine carbamoyltransferase"/>
    <property type="match status" value="1"/>
</dbReference>
<dbReference type="InterPro" id="IPR006132">
    <property type="entry name" value="Asp/Orn_carbamoyltranf_P-bd"/>
</dbReference>
<evidence type="ECO:0000256" key="2">
    <source>
        <dbReference type="ARBA" id="ARBA00007805"/>
    </source>
</evidence>
<dbReference type="InterPro" id="IPR002292">
    <property type="entry name" value="Orn/put_carbamltrans"/>
</dbReference>
<accession>A0A1F6EJ85</accession>
<dbReference type="GO" id="GO:0016597">
    <property type="term" value="F:amino acid binding"/>
    <property type="evidence" value="ECO:0007669"/>
    <property type="project" value="InterPro"/>
</dbReference>
<feature type="domain" description="Aspartate/ornithine carbamoyltransferase carbamoyl-P binding" evidence="8">
    <location>
        <begin position="12"/>
        <end position="148"/>
    </location>
</feature>
<feature type="binding site" evidence="6">
    <location>
        <begin position="135"/>
        <end position="138"/>
    </location>
    <ligand>
        <name>carbamoyl phosphate</name>
        <dbReference type="ChEBI" id="CHEBI:58228"/>
    </ligand>
</feature>
<dbReference type="InterPro" id="IPR006130">
    <property type="entry name" value="Asp/Orn_carbamoylTrfase"/>
</dbReference>
<comment type="pathway">
    <text evidence="1">Amino-acid biosynthesis; L-arginine biosynthesis; L-arginine from L-ornithine and carbamoyl phosphate: step 1/3.</text>
</comment>
<dbReference type="InterPro" id="IPR036901">
    <property type="entry name" value="Asp/Orn_carbamoylTrfase_sf"/>
</dbReference>
<feature type="binding site" evidence="6">
    <location>
        <position position="108"/>
    </location>
    <ligand>
        <name>carbamoyl phosphate</name>
        <dbReference type="ChEBI" id="CHEBI:58228"/>
    </ligand>
</feature>
<gene>
    <name evidence="9" type="ORF">A3A40_03370</name>
</gene>
<dbReference type="Pfam" id="PF02729">
    <property type="entry name" value="OTCace_N"/>
    <property type="match status" value="1"/>
</dbReference>
<evidence type="ECO:0000256" key="3">
    <source>
        <dbReference type="ARBA" id="ARBA00013007"/>
    </source>
</evidence>
<dbReference type="GO" id="GO:0004585">
    <property type="term" value="F:ornithine carbamoyltransferase activity"/>
    <property type="evidence" value="ECO:0007669"/>
    <property type="project" value="UniProtKB-UniRule"/>
</dbReference>
<evidence type="ECO:0000256" key="4">
    <source>
        <dbReference type="ARBA" id="ARBA00022679"/>
    </source>
</evidence>
<protein>
    <recommendedName>
        <fullName evidence="3 6">Ornithine carbamoyltransferase</fullName>
        <shortName evidence="6">OTCase</shortName>
        <ecNumber evidence="3 6">2.1.3.3</ecNumber>
    </recommendedName>
</protein>
<comment type="caution">
    <text evidence="9">The sequence shown here is derived from an EMBL/GenBank/DDBJ whole genome shotgun (WGS) entry which is preliminary data.</text>
</comment>
<keyword evidence="6" id="KW-0963">Cytoplasm</keyword>
<dbReference type="PANTHER" id="PTHR45753">
    <property type="entry name" value="ORNITHINE CARBAMOYLTRANSFERASE, MITOCHONDRIAL"/>
    <property type="match status" value="1"/>
</dbReference>
<evidence type="ECO:0000313" key="9">
    <source>
        <dbReference type="EMBL" id="OGG73676.1"/>
    </source>
</evidence>
<evidence type="ECO:0000256" key="1">
    <source>
        <dbReference type="ARBA" id="ARBA00004975"/>
    </source>
</evidence>
<dbReference type="GO" id="GO:0019240">
    <property type="term" value="P:citrulline biosynthetic process"/>
    <property type="evidence" value="ECO:0007669"/>
    <property type="project" value="TreeGrafter"/>
</dbReference>
<dbReference type="NCBIfam" id="NF001986">
    <property type="entry name" value="PRK00779.1"/>
    <property type="match status" value="1"/>
</dbReference>
<evidence type="ECO:0000256" key="5">
    <source>
        <dbReference type="ARBA" id="ARBA00048772"/>
    </source>
</evidence>
<organism evidence="9 10">
    <name type="scientific">Candidatus Kaiserbacteria bacterium RIFCSPLOWO2_01_FULL_54_20</name>
    <dbReference type="NCBI Taxonomy" id="1798513"/>
    <lineage>
        <taxon>Bacteria</taxon>
        <taxon>Candidatus Kaiseribacteriota</taxon>
    </lineage>
</organism>
<dbReference type="HAMAP" id="MF_01109">
    <property type="entry name" value="OTCase"/>
    <property type="match status" value="1"/>
</dbReference>
<feature type="binding site" evidence="6">
    <location>
        <position position="166"/>
    </location>
    <ligand>
        <name>L-ornithine</name>
        <dbReference type="ChEBI" id="CHEBI:46911"/>
    </ligand>
</feature>
<feature type="binding site" evidence="6">
    <location>
        <position position="229"/>
    </location>
    <ligand>
        <name>L-ornithine</name>
        <dbReference type="ChEBI" id="CHEBI:46911"/>
    </ligand>
</feature>
<name>A0A1F6EJ85_9BACT</name>
<dbReference type="PRINTS" id="PR00102">
    <property type="entry name" value="OTCASE"/>
</dbReference>
<dbReference type="EC" id="2.1.3.3" evidence="3 6"/>
<comment type="catalytic activity">
    <reaction evidence="5 6">
        <text>carbamoyl phosphate + L-ornithine = L-citrulline + phosphate + H(+)</text>
        <dbReference type="Rhea" id="RHEA:19513"/>
        <dbReference type="ChEBI" id="CHEBI:15378"/>
        <dbReference type="ChEBI" id="CHEBI:43474"/>
        <dbReference type="ChEBI" id="CHEBI:46911"/>
        <dbReference type="ChEBI" id="CHEBI:57743"/>
        <dbReference type="ChEBI" id="CHEBI:58228"/>
        <dbReference type="EC" id="2.1.3.3"/>
    </reaction>
</comment>
<reference evidence="9 10" key="1">
    <citation type="journal article" date="2016" name="Nat. Commun.">
        <title>Thousands of microbial genomes shed light on interconnected biogeochemical processes in an aquifer system.</title>
        <authorList>
            <person name="Anantharaman K."/>
            <person name="Brown C.T."/>
            <person name="Hug L.A."/>
            <person name="Sharon I."/>
            <person name="Castelle C.J."/>
            <person name="Probst A.J."/>
            <person name="Thomas B.C."/>
            <person name="Singh A."/>
            <person name="Wilkins M.J."/>
            <person name="Karaoz U."/>
            <person name="Brodie E.L."/>
            <person name="Williams K.H."/>
            <person name="Hubbard S.S."/>
            <person name="Banfield J.F."/>
        </authorList>
    </citation>
    <scope>NUCLEOTIDE SEQUENCE [LARGE SCALE GENOMIC DNA]</scope>
</reference>
<evidence type="ECO:0000259" key="7">
    <source>
        <dbReference type="Pfam" id="PF00185"/>
    </source>
</evidence>
<evidence type="ECO:0000259" key="8">
    <source>
        <dbReference type="Pfam" id="PF02729"/>
    </source>
</evidence>
<feature type="binding site" evidence="6">
    <location>
        <begin position="233"/>
        <end position="234"/>
    </location>
    <ligand>
        <name>L-ornithine</name>
        <dbReference type="ChEBI" id="CHEBI:46911"/>
    </ligand>
</feature>
<dbReference type="EMBL" id="MFMA01000046">
    <property type="protein sequence ID" value="OGG73676.1"/>
    <property type="molecule type" value="Genomic_DNA"/>
</dbReference>
<comment type="caution">
    <text evidence="6">Lacks conserved residue(s) required for the propagation of feature annotation.</text>
</comment>
<dbReference type="NCBIfam" id="TIGR00658">
    <property type="entry name" value="orni_carb_tr"/>
    <property type="match status" value="1"/>
</dbReference>
<dbReference type="STRING" id="1798513.A3A40_03370"/>
<sequence length="311" mass="33693">MTSLNKNALHGRSFLSIADVSPAELTSILTTARAQKKRKFPNSLRGKSLALLFEKPSLRTKVSFSVAIAQLGGHSVYLGQNEVGLGQRESIADVARTLSRYVQGIVARVFAHQSLIELAEHAKVPVINALSDVEHPCQALADFLTIQEHKKTIRGLRIAYVGDGNNIAASLAQGAVMLGADFVIASPKRYELPGSIVRTAHGFTKTGGSFSKANTPEDAVRGADVVYTDVWTSMGDEPSKQRTSAFKGYQVTSKLMALAKKDAIFMHDLPAHRGEEVVDEVIDGPQSVVFDQAENRLHAQRALLHLVLGTR</sequence>
<feature type="domain" description="Aspartate/ornithine carbamoyltransferase Asp/Orn-binding" evidence="7">
    <location>
        <begin position="155"/>
        <end position="306"/>
    </location>
</feature>
<dbReference type="FunFam" id="3.40.50.1370:FF:000008">
    <property type="entry name" value="Ornithine carbamoyltransferase"/>
    <property type="match status" value="1"/>
</dbReference>
<dbReference type="InterPro" id="IPR006131">
    <property type="entry name" value="Asp_carbamoyltransf_Asp/Orn-bd"/>
</dbReference>
<keyword evidence="4 6" id="KW-0808">Transferase</keyword>
<dbReference type="GO" id="GO:0042450">
    <property type="term" value="P:L-arginine biosynthetic process via ornithine"/>
    <property type="evidence" value="ECO:0007669"/>
    <property type="project" value="UniProtKB-UniRule"/>
</dbReference>
<dbReference type="PRINTS" id="PR00100">
    <property type="entry name" value="AOTCASE"/>
</dbReference>
<feature type="binding site" evidence="6">
    <location>
        <position position="296"/>
    </location>
    <ligand>
        <name>carbamoyl phosphate</name>
        <dbReference type="ChEBI" id="CHEBI:58228"/>
    </ligand>
</feature>
<dbReference type="PANTHER" id="PTHR45753:SF3">
    <property type="entry name" value="ORNITHINE TRANSCARBAMYLASE, MITOCHONDRIAL"/>
    <property type="match status" value="1"/>
</dbReference>
<dbReference type="GO" id="GO:0005737">
    <property type="term" value="C:cytoplasm"/>
    <property type="evidence" value="ECO:0007669"/>
    <property type="project" value="UniProtKB-SubCell"/>
</dbReference>
<comment type="subcellular location">
    <subcellularLocation>
        <location evidence="6">Cytoplasm</location>
    </subcellularLocation>
</comment>
<proteinExistence type="inferred from homology"/>
<dbReference type="InterPro" id="IPR024904">
    <property type="entry name" value="OTCase_ArgI"/>
</dbReference>
<dbReference type="AlphaFoldDB" id="A0A1F6EJ85"/>
<comment type="similarity">
    <text evidence="2 6">Belongs to the aspartate/ornithine carbamoyltransferase superfamily. OTCase family.</text>
</comment>
<dbReference type="Proteomes" id="UP000178427">
    <property type="component" value="Unassembled WGS sequence"/>
</dbReference>
<evidence type="ECO:0000256" key="6">
    <source>
        <dbReference type="HAMAP-Rule" id="MF_01109"/>
    </source>
</evidence>
<dbReference type="Gene3D" id="3.40.50.1370">
    <property type="entry name" value="Aspartate/ornithine carbamoyltransferase"/>
    <property type="match status" value="2"/>
</dbReference>